<evidence type="ECO:0000256" key="2">
    <source>
        <dbReference type="ARBA" id="ARBA00022603"/>
    </source>
</evidence>
<sequence>MADRPFTVVDLFSGGGGMSYGFHAHPSFEIVGAVDAQLGKPSSRRGSLACNTTYALNMGMEPLDIDLATVEPAELLDRLGITGVDVLAACPPCTGFSRTNSRNHLVDDVRNALVPRVAAFAEELRPSVVVMENARELLSGNFREHFDALHAALKRLGYTVDARVRLLTTYGLPQVRERALIVATRDGLIPRSLDDLWDGYRIPPDVTTVKNAVGQYRSQGAGETDPADSAHVSPRFVSQTNRERIAAIPHDGGSWRDLLRVAPSYLTPAMARLVDRSMLGSFPDVYGRMAWDKPAPTIKRECGHVGNGRYAHPVDDRLCSLREMAVLNGFPGDYRFGGGGLANRYRHVGDAVPPLISYQIAAAAAWSLTGVRPDMSEVVLPNTSLRASDIRRG</sequence>
<proteinExistence type="inferred from homology"/>
<dbReference type="PROSITE" id="PS00094">
    <property type="entry name" value="C5_MTASE_1"/>
    <property type="match status" value="1"/>
</dbReference>
<feature type="active site" evidence="6">
    <location>
        <position position="93"/>
    </location>
</feature>
<keyword evidence="2 6" id="KW-0489">Methyltransferase</keyword>
<dbReference type="GO" id="GO:0044027">
    <property type="term" value="P:negative regulation of gene expression via chromosomal CpG island methylation"/>
    <property type="evidence" value="ECO:0007669"/>
    <property type="project" value="TreeGrafter"/>
</dbReference>
<dbReference type="PROSITE" id="PS51679">
    <property type="entry name" value="SAM_MT_C5"/>
    <property type="match status" value="1"/>
</dbReference>
<dbReference type="Pfam" id="PF00145">
    <property type="entry name" value="DNA_methylase"/>
    <property type="match status" value="1"/>
</dbReference>
<dbReference type="InterPro" id="IPR001525">
    <property type="entry name" value="C5_MeTfrase"/>
</dbReference>
<organism evidence="7 8">
    <name type="scientific">Rhodococcoides trifolii</name>
    <dbReference type="NCBI Taxonomy" id="908250"/>
    <lineage>
        <taxon>Bacteria</taxon>
        <taxon>Bacillati</taxon>
        <taxon>Actinomycetota</taxon>
        <taxon>Actinomycetes</taxon>
        <taxon>Mycobacteriales</taxon>
        <taxon>Nocardiaceae</taxon>
        <taxon>Rhodococcoides</taxon>
    </lineage>
</organism>
<dbReference type="Proteomes" id="UP000654257">
    <property type="component" value="Unassembled WGS sequence"/>
</dbReference>
<dbReference type="GO" id="GO:0003886">
    <property type="term" value="F:DNA (cytosine-5-)-methyltransferase activity"/>
    <property type="evidence" value="ECO:0007669"/>
    <property type="project" value="UniProtKB-EC"/>
</dbReference>
<evidence type="ECO:0000256" key="3">
    <source>
        <dbReference type="ARBA" id="ARBA00022679"/>
    </source>
</evidence>
<dbReference type="Gene3D" id="3.40.50.150">
    <property type="entry name" value="Vaccinia Virus protein VP39"/>
    <property type="match status" value="1"/>
</dbReference>
<dbReference type="AlphaFoldDB" id="A0A917G321"/>
<dbReference type="InterPro" id="IPR050390">
    <property type="entry name" value="C5-Methyltransferase"/>
</dbReference>
<dbReference type="Gene3D" id="3.90.120.10">
    <property type="entry name" value="DNA Methylase, subunit A, domain 2"/>
    <property type="match status" value="1"/>
</dbReference>
<reference evidence="7" key="1">
    <citation type="journal article" date="2014" name="Int. J. Syst. Evol. Microbiol.">
        <title>Complete genome sequence of Corynebacterium casei LMG S-19264T (=DSM 44701T), isolated from a smear-ripened cheese.</title>
        <authorList>
            <consortium name="US DOE Joint Genome Institute (JGI-PGF)"/>
            <person name="Walter F."/>
            <person name="Albersmeier A."/>
            <person name="Kalinowski J."/>
            <person name="Ruckert C."/>
        </authorList>
    </citation>
    <scope>NUCLEOTIDE SEQUENCE</scope>
    <source>
        <strain evidence="7">CCM 7905</strain>
    </source>
</reference>
<keyword evidence="4 6" id="KW-0949">S-adenosyl-L-methionine</keyword>
<dbReference type="GO" id="GO:0032259">
    <property type="term" value="P:methylation"/>
    <property type="evidence" value="ECO:0007669"/>
    <property type="project" value="UniProtKB-KW"/>
</dbReference>
<dbReference type="SUPFAM" id="SSF53335">
    <property type="entry name" value="S-adenosyl-L-methionine-dependent methyltransferases"/>
    <property type="match status" value="1"/>
</dbReference>
<evidence type="ECO:0000256" key="6">
    <source>
        <dbReference type="PROSITE-ProRule" id="PRU01016"/>
    </source>
</evidence>
<keyword evidence="3 6" id="KW-0808">Transferase</keyword>
<dbReference type="EC" id="2.1.1.37" evidence="1"/>
<evidence type="ECO:0000256" key="1">
    <source>
        <dbReference type="ARBA" id="ARBA00011975"/>
    </source>
</evidence>
<dbReference type="InterPro" id="IPR018117">
    <property type="entry name" value="C5_DNA_meth_AS"/>
</dbReference>
<comment type="caution">
    <text evidence="7">The sequence shown here is derived from an EMBL/GenBank/DDBJ whole genome shotgun (WGS) entry which is preliminary data.</text>
</comment>
<dbReference type="PANTHER" id="PTHR10629:SF52">
    <property type="entry name" value="DNA (CYTOSINE-5)-METHYLTRANSFERASE 1"/>
    <property type="match status" value="1"/>
</dbReference>
<dbReference type="PRINTS" id="PR00105">
    <property type="entry name" value="C5METTRFRASE"/>
</dbReference>
<comment type="similarity">
    <text evidence="6">Belongs to the class I-like SAM-binding methyltransferase superfamily. C5-methyltransferase family.</text>
</comment>
<evidence type="ECO:0000256" key="4">
    <source>
        <dbReference type="ARBA" id="ARBA00022691"/>
    </source>
</evidence>
<evidence type="ECO:0000313" key="7">
    <source>
        <dbReference type="EMBL" id="GGG20294.1"/>
    </source>
</evidence>
<dbReference type="EMBL" id="BMCU01000004">
    <property type="protein sequence ID" value="GGG20294.1"/>
    <property type="molecule type" value="Genomic_DNA"/>
</dbReference>
<dbReference type="PANTHER" id="PTHR10629">
    <property type="entry name" value="CYTOSINE-SPECIFIC METHYLTRANSFERASE"/>
    <property type="match status" value="1"/>
</dbReference>
<reference evidence="7" key="2">
    <citation type="submission" date="2020-09" db="EMBL/GenBank/DDBJ databases">
        <authorList>
            <person name="Sun Q."/>
            <person name="Sedlacek I."/>
        </authorList>
    </citation>
    <scope>NUCLEOTIDE SEQUENCE</scope>
    <source>
        <strain evidence="7">CCM 7905</strain>
    </source>
</reference>
<dbReference type="InterPro" id="IPR029063">
    <property type="entry name" value="SAM-dependent_MTases_sf"/>
</dbReference>
<keyword evidence="8" id="KW-1185">Reference proteome</keyword>
<dbReference type="RefSeq" id="WP_188546433.1">
    <property type="nucleotide sequence ID" value="NZ_BMCU01000004.1"/>
</dbReference>
<dbReference type="GO" id="GO:0009307">
    <property type="term" value="P:DNA restriction-modification system"/>
    <property type="evidence" value="ECO:0007669"/>
    <property type="project" value="UniProtKB-KW"/>
</dbReference>
<evidence type="ECO:0000256" key="5">
    <source>
        <dbReference type="ARBA" id="ARBA00022747"/>
    </source>
</evidence>
<accession>A0A917G321</accession>
<evidence type="ECO:0000313" key="8">
    <source>
        <dbReference type="Proteomes" id="UP000654257"/>
    </source>
</evidence>
<dbReference type="GO" id="GO:0003677">
    <property type="term" value="F:DNA binding"/>
    <property type="evidence" value="ECO:0007669"/>
    <property type="project" value="TreeGrafter"/>
</dbReference>
<gene>
    <name evidence="7" type="ORF">GCM10007304_37740</name>
</gene>
<keyword evidence="5" id="KW-0680">Restriction system</keyword>
<name>A0A917G321_9NOCA</name>
<protein>
    <recommendedName>
        <fullName evidence="1">DNA (cytosine-5-)-methyltransferase</fullName>
        <ecNumber evidence="1">2.1.1.37</ecNumber>
    </recommendedName>
</protein>